<feature type="active site" description="Proton acceptor" evidence="7">
    <location>
        <position position="280"/>
    </location>
</feature>
<evidence type="ECO:0000256" key="2">
    <source>
        <dbReference type="ARBA" id="ARBA00022556"/>
    </source>
</evidence>
<dbReference type="InterPro" id="IPR007691">
    <property type="entry name" value="LpxD"/>
</dbReference>
<reference evidence="10 11" key="1">
    <citation type="submission" date="2022-06" db="EMBL/GenBank/DDBJ databases">
        <title>Rhizosaccharibacter gen. nov. sp. nov. KSS12, endophytic bacteria isolated from sugarcane.</title>
        <authorList>
            <person name="Pitiwittayakul N."/>
        </authorList>
    </citation>
    <scope>NUCLEOTIDE SEQUENCE [LARGE SCALE GENOMIC DNA]</scope>
    <source>
        <strain evidence="10 11">KSS12</strain>
    </source>
</reference>
<evidence type="ECO:0000256" key="5">
    <source>
        <dbReference type="ARBA" id="ARBA00023098"/>
    </source>
</evidence>
<evidence type="ECO:0000256" key="1">
    <source>
        <dbReference type="ARBA" id="ARBA00022516"/>
    </source>
</evidence>
<dbReference type="InterPro" id="IPR001451">
    <property type="entry name" value="Hexapep"/>
</dbReference>
<comment type="subunit">
    <text evidence="7">Homotrimer.</text>
</comment>
<dbReference type="EC" id="2.3.1.191" evidence="7"/>
<evidence type="ECO:0000256" key="7">
    <source>
        <dbReference type="HAMAP-Rule" id="MF_00523"/>
    </source>
</evidence>
<keyword evidence="6 7" id="KW-0012">Acyltransferase</keyword>
<comment type="catalytic activity">
    <reaction evidence="7">
        <text>a UDP-3-O-[(3R)-3-hydroxyacyl]-alpha-D-glucosamine + a (3R)-hydroxyacyl-[ACP] = a UDP-2-N,3-O-bis[(3R)-3-hydroxyacyl]-alpha-D-glucosamine + holo-[ACP] + H(+)</text>
        <dbReference type="Rhea" id="RHEA:53836"/>
        <dbReference type="Rhea" id="RHEA-COMP:9685"/>
        <dbReference type="Rhea" id="RHEA-COMP:9945"/>
        <dbReference type="ChEBI" id="CHEBI:15378"/>
        <dbReference type="ChEBI" id="CHEBI:64479"/>
        <dbReference type="ChEBI" id="CHEBI:78827"/>
        <dbReference type="ChEBI" id="CHEBI:137740"/>
        <dbReference type="ChEBI" id="CHEBI:137748"/>
        <dbReference type="EC" id="2.3.1.191"/>
    </reaction>
</comment>
<name>A0ABT1VVB1_9PROT</name>
<gene>
    <name evidence="7 10" type="primary">lpxD</name>
    <name evidence="10" type="ORF">NFI88_05390</name>
</gene>
<dbReference type="Gene3D" id="2.160.10.10">
    <property type="entry name" value="Hexapeptide repeat proteins"/>
    <property type="match status" value="1"/>
</dbReference>
<keyword evidence="4 7" id="KW-0677">Repeat</keyword>
<dbReference type="NCBIfam" id="TIGR01853">
    <property type="entry name" value="lipid_A_lpxD"/>
    <property type="match status" value="1"/>
</dbReference>
<evidence type="ECO:0000313" key="11">
    <source>
        <dbReference type="Proteomes" id="UP001524547"/>
    </source>
</evidence>
<dbReference type="PANTHER" id="PTHR43378">
    <property type="entry name" value="UDP-3-O-ACYLGLUCOSAMINE N-ACYLTRANSFERASE"/>
    <property type="match status" value="1"/>
</dbReference>
<dbReference type="InterPro" id="IPR011004">
    <property type="entry name" value="Trimer_LpxA-like_sf"/>
</dbReference>
<organism evidence="10 11">
    <name type="scientific">Rhizosaccharibacter radicis</name>
    <dbReference type="NCBI Taxonomy" id="2782605"/>
    <lineage>
        <taxon>Bacteria</taxon>
        <taxon>Pseudomonadati</taxon>
        <taxon>Pseudomonadota</taxon>
        <taxon>Alphaproteobacteria</taxon>
        <taxon>Acetobacterales</taxon>
        <taxon>Acetobacteraceae</taxon>
        <taxon>Rhizosaccharibacter</taxon>
    </lineage>
</organism>
<keyword evidence="3 7" id="KW-0808">Transferase</keyword>
<evidence type="ECO:0000256" key="8">
    <source>
        <dbReference type="SAM" id="MobiDB-lite"/>
    </source>
</evidence>
<comment type="caution">
    <text evidence="10">The sequence shown here is derived from an EMBL/GenBank/DDBJ whole genome shotgun (WGS) entry which is preliminary data.</text>
</comment>
<keyword evidence="5 7" id="KW-0443">Lipid metabolism</keyword>
<evidence type="ECO:0000256" key="3">
    <source>
        <dbReference type="ARBA" id="ARBA00022679"/>
    </source>
</evidence>
<comment type="similarity">
    <text evidence="7">Belongs to the transferase hexapeptide repeat family. LpxD subfamily.</text>
</comment>
<dbReference type="PANTHER" id="PTHR43378:SF2">
    <property type="entry name" value="UDP-3-O-ACYLGLUCOSAMINE N-ACYLTRANSFERASE 1, MITOCHONDRIAL-RELATED"/>
    <property type="match status" value="1"/>
</dbReference>
<feature type="region of interest" description="Disordered" evidence="8">
    <location>
        <begin position="1"/>
        <end position="35"/>
    </location>
</feature>
<evidence type="ECO:0000256" key="6">
    <source>
        <dbReference type="ARBA" id="ARBA00023315"/>
    </source>
</evidence>
<dbReference type="CDD" id="cd03352">
    <property type="entry name" value="LbH_LpxD"/>
    <property type="match status" value="1"/>
</dbReference>
<dbReference type="EMBL" id="JAMZEJ010000003">
    <property type="protein sequence ID" value="MCQ8240276.1"/>
    <property type="molecule type" value="Genomic_DNA"/>
</dbReference>
<keyword evidence="2 7" id="KW-0441">Lipid A biosynthesis</keyword>
<evidence type="ECO:0000256" key="4">
    <source>
        <dbReference type="ARBA" id="ARBA00022737"/>
    </source>
</evidence>
<dbReference type="Pfam" id="PF00132">
    <property type="entry name" value="Hexapep"/>
    <property type="match status" value="2"/>
</dbReference>
<evidence type="ECO:0000313" key="10">
    <source>
        <dbReference type="EMBL" id="MCQ8240276.1"/>
    </source>
</evidence>
<comment type="function">
    <text evidence="7">Catalyzes the N-acylation of UDP-3-O-acylglucosamine using 3-hydroxyacyl-ACP as the acyl donor. Is involved in the biosynthesis of lipid A, a phosphorylated glycolipid that anchors the lipopolysaccharide to the outer membrane of the cell.</text>
</comment>
<dbReference type="HAMAP" id="MF_00523">
    <property type="entry name" value="LpxD"/>
    <property type="match status" value="1"/>
</dbReference>
<feature type="domain" description="UDP-3-O-[3-hydroxymyristoyl] glucosamine N-acyltransferase non-repeat region" evidence="9">
    <location>
        <begin position="66"/>
        <end position="131"/>
    </location>
</feature>
<protein>
    <recommendedName>
        <fullName evidence="7">UDP-3-O-acylglucosamine N-acyltransferase</fullName>
        <ecNumber evidence="7">2.3.1.191</ecNumber>
    </recommendedName>
</protein>
<proteinExistence type="inferred from homology"/>
<dbReference type="Gene3D" id="3.40.1390.10">
    <property type="entry name" value="MurE/MurF, N-terminal domain"/>
    <property type="match status" value="1"/>
</dbReference>
<evidence type="ECO:0000259" key="9">
    <source>
        <dbReference type="Pfam" id="PF04613"/>
    </source>
</evidence>
<sequence length="376" mass="38336">MSDPGARGLTDGERTGSGQNGGADRSAGAPGDARFFARTGPHPLALVAERIGAELPEGAPRSRAFRGVAPLQAAGPDEVSFLDNRRYLPVLAETRAGAVIVSPAFRDKVPPGSVALVTTQPYLAWAGAAALFHPRDPVAPGIHPTAAIEPGARIDPTAGIGPFALIGAGAVVGPRTLVASHAAIGAGCEIGADCRIGSHVTLSHAVLGDRVTLYPGARIGQDGFGFAVGPSGFVTVPQLGRVLIGDDSEIGANATIDRGSAQDTVIGPGCRLDNLVQIGHNVRLGRCCIVVAQAGISGSTELEDFVTIAAQAGLIGHIRIGRKARVGAQCGVMSDVEPGADVIGSPAMPFREFFRNVALLRRLARQRSGGSDASAD</sequence>
<dbReference type="NCBIfam" id="NF002060">
    <property type="entry name" value="PRK00892.1"/>
    <property type="match status" value="1"/>
</dbReference>
<dbReference type="SUPFAM" id="SSF51161">
    <property type="entry name" value="Trimeric LpxA-like enzymes"/>
    <property type="match status" value="1"/>
</dbReference>
<accession>A0ABT1VVB1</accession>
<dbReference type="InterPro" id="IPR020573">
    <property type="entry name" value="UDP_GlcNAc_AcTrfase_non-rep"/>
</dbReference>
<comment type="pathway">
    <text evidence="7">Bacterial outer membrane biogenesis; LPS lipid A biosynthesis.</text>
</comment>
<keyword evidence="1 7" id="KW-0444">Lipid biosynthesis</keyword>
<dbReference type="GO" id="GO:0103118">
    <property type="term" value="F:UDP-3-O-[(3R)-3-hydroxyacyl]-glucosamine N-acyltransferase activity"/>
    <property type="evidence" value="ECO:0007669"/>
    <property type="project" value="UniProtKB-EC"/>
</dbReference>
<dbReference type="Pfam" id="PF04613">
    <property type="entry name" value="LpxD"/>
    <property type="match status" value="1"/>
</dbReference>
<keyword evidence="11" id="KW-1185">Reference proteome</keyword>
<dbReference type="Proteomes" id="UP001524547">
    <property type="component" value="Unassembled WGS sequence"/>
</dbReference>